<dbReference type="InterPro" id="IPR041581">
    <property type="entry name" value="Glyoxalase_6"/>
</dbReference>
<evidence type="ECO:0000313" key="3">
    <source>
        <dbReference type="Proteomes" id="UP001164390"/>
    </source>
</evidence>
<dbReference type="KEGG" id="sgrg:L0C25_06520"/>
<evidence type="ECO:0000259" key="1">
    <source>
        <dbReference type="PROSITE" id="PS51819"/>
    </source>
</evidence>
<name>A0AA46YLA6_9ACTN</name>
<dbReference type="SUPFAM" id="SSF54593">
    <property type="entry name" value="Glyoxalase/Bleomycin resistance protein/Dihydroxybiphenyl dioxygenase"/>
    <property type="match status" value="1"/>
</dbReference>
<gene>
    <name evidence="2" type="ORF">L0C25_06520</name>
</gene>
<feature type="domain" description="VOC" evidence="1">
    <location>
        <begin position="7"/>
        <end position="125"/>
    </location>
</feature>
<dbReference type="InterPro" id="IPR029068">
    <property type="entry name" value="Glyas_Bleomycin-R_OHBP_Dase"/>
</dbReference>
<dbReference type="Proteomes" id="UP001164390">
    <property type="component" value="Chromosome"/>
</dbReference>
<dbReference type="Pfam" id="PF18029">
    <property type="entry name" value="Glyoxalase_6"/>
    <property type="match status" value="1"/>
</dbReference>
<accession>A0AA46YLA6</accession>
<dbReference type="PANTHER" id="PTHR35908:SF1">
    <property type="entry name" value="CONSERVED PROTEIN"/>
    <property type="match status" value="1"/>
</dbReference>
<dbReference type="CDD" id="cd06587">
    <property type="entry name" value="VOC"/>
    <property type="match status" value="1"/>
</dbReference>
<reference evidence="2" key="1">
    <citation type="submission" date="2022-01" db="EMBL/GenBank/DDBJ databases">
        <title>Nocardioidaceae gen. sp. A5X3R13.</title>
        <authorList>
            <person name="Lopez Marin M.A."/>
            <person name="Uhlik O."/>
        </authorList>
    </citation>
    <scope>NUCLEOTIDE SEQUENCE</scope>
    <source>
        <strain evidence="2">A5X3R13</strain>
    </source>
</reference>
<dbReference type="PROSITE" id="PS51819">
    <property type="entry name" value="VOC"/>
    <property type="match status" value="1"/>
</dbReference>
<dbReference type="AlphaFoldDB" id="A0AA46YLA6"/>
<dbReference type="InterPro" id="IPR037523">
    <property type="entry name" value="VOC_core"/>
</dbReference>
<sequence>MTDAKIGFGAVVLDCPDARSLADFYSQILDRAVTADSEDDWVDLEGTPTLSFQQIPDYESPAWPDGAPQQFHLDLAVDEFESTHARVVELGATPLDPVEPPRASDTRTFRVYADPAGHPFCLCAC</sequence>
<evidence type="ECO:0000313" key="2">
    <source>
        <dbReference type="EMBL" id="UYM06720.1"/>
    </source>
</evidence>
<dbReference type="PANTHER" id="PTHR35908">
    <property type="entry name" value="HYPOTHETICAL FUSION PROTEIN"/>
    <property type="match status" value="1"/>
</dbReference>
<organism evidence="2 3">
    <name type="scientific">Solicola gregarius</name>
    <dbReference type="NCBI Taxonomy" id="2908642"/>
    <lineage>
        <taxon>Bacteria</taxon>
        <taxon>Bacillati</taxon>
        <taxon>Actinomycetota</taxon>
        <taxon>Actinomycetes</taxon>
        <taxon>Propionibacteriales</taxon>
        <taxon>Nocardioidaceae</taxon>
        <taxon>Solicola</taxon>
    </lineage>
</organism>
<keyword evidence="3" id="KW-1185">Reference proteome</keyword>
<proteinExistence type="predicted"/>
<dbReference type="EMBL" id="CP094970">
    <property type="protein sequence ID" value="UYM06720.1"/>
    <property type="molecule type" value="Genomic_DNA"/>
</dbReference>
<dbReference type="Gene3D" id="3.10.180.10">
    <property type="entry name" value="2,3-Dihydroxybiphenyl 1,2-Dioxygenase, domain 1"/>
    <property type="match status" value="1"/>
</dbReference>
<protein>
    <submittedName>
        <fullName evidence="2">Glyoxalase/bleomycin resistance/dioxygenase family protein</fullName>
    </submittedName>
</protein>
<dbReference type="RefSeq" id="WP_271635639.1">
    <property type="nucleotide sequence ID" value="NZ_CP094970.1"/>
</dbReference>